<dbReference type="Proteomes" id="UP000018936">
    <property type="component" value="Unassembled WGS sequence"/>
</dbReference>
<accession>V8NUP3</accession>
<comment type="caution">
    <text evidence="2">The sequence shown here is derived from an EMBL/GenBank/DDBJ whole genome shotgun (WGS) entry which is preliminary data.</text>
</comment>
<evidence type="ECO:0000256" key="1">
    <source>
        <dbReference type="SAM" id="SignalP"/>
    </source>
</evidence>
<feature type="chain" id="PRO_5004772031" evidence="1">
    <location>
        <begin position="28"/>
        <end position="184"/>
    </location>
</feature>
<name>V8NUP3_OPHHA</name>
<keyword evidence="3" id="KW-1185">Reference proteome</keyword>
<organism evidence="2 3">
    <name type="scientific">Ophiophagus hannah</name>
    <name type="common">King cobra</name>
    <name type="synonym">Naja hannah</name>
    <dbReference type="NCBI Taxonomy" id="8665"/>
    <lineage>
        <taxon>Eukaryota</taxon>
        <taxon>Metazoa</taxon>
        <taxon>Chordata</taxon>
        <taxon>Craniata</taxon>
        <taxon>Vertebrata</taxon>
        <taxon>Euteleostomi</taxon>
        <taxon>Lepidosauria</taxon>
        <taxon>Squamata</taxon>
        <taxon>Bifurcata</taxon>
        <taxon>Unidentata</taxon>
        <taxon>Episquamata</taxon>
        <taxon>Toxicofera</taxon>
        <taxon>Serpentes</taxon>
        <taxon>Colubroidea</taxon>
        <taxon>Elapidae</taxon>
        <taxon>Elapinae</taxon>
        <taxon>Ophiophagus</taxon>
    </lineage>
</organism>
<gene>
    <name evidence="2" type="ORF">L345_08823</name>
</gene>
<feature type="non-terminal residue" evidence="2">
    <location>
        <position position="184"/>
    </location>
</feature>
<dbReference type="AlphaFoldDB" id="V8NUP3"/>
<reference evidence="2 3" key="1">
    <citation type="journal article" date="2013" name="Proc. Natl. Acad. Sci. U.S.A.">
        <title>The king cobra genome reveals dynamic gene evolution and adaptation in the snake venom system.</title>
        <authorList>
            <person name="Vonk F.J."/>
            <person name="Casewell N.R."/>
            <person name="Henkel C.V."/>
            <person name="Heimberg A.M."/>
            <person name="Jansen H.J."/>
            <person name="McCleary R.J."/>
            <person name="Kerkkamp H.M."/>
            <person name="Vos R.A."/>
            <person name="Guerreiro I."/>
            <person name="Calvete J.J."/>
            <person name="Wuster W."/>
            <person name="Woods A.E."/>
            <person name="Logan J.M."/>
            <person name="Harrison R.A."/>
            <person name="Castoe T.A."/>
            <person name="de Koning A.P."/>
            <person name="Pollock D.D."/>
            <person name="Yandell M."/>
            <person name="Calderon D."/>
            <person name="Renjifo C."/>
            <person name="Currier R.B."/>
            <person name="Salgado D."/>
            <person name="Pla D."/>
            <person name="Sanz L."/>
            <person name="Hyder A.S."/>
            <person name="Ribeiro J.M."/>
            <person name="Arntzen J.W."/>
            <person name="van den Thillart G.E."/>
            <person name="Boetzer M."/>
            <person name="Pirovano W."/>
            <person name="Dirks R.P."/>
            <person name="Spaink H.P."/>
            <person name="Duboule D."/>
            <person name="McGlinn E."/>
            <person name="Kini R.M."/>
            <person name="Richardson M.K."/>
        </authorList>
    </citation>
    <scope>NUCLEOTIDE SEQUENCE</scope>
    <source>
        <tissue evidence="2">Blood</tissue>
    </source>
</reference>
<dbReference type="EMBL" id="AZIM01001898">
    <property type="protein sequence ID" value="ETE65403.1"/>
    <property type="molecule type" value="Genomic_DNA"/>
</dbReference>
<proteinExistence type="predicted"/>
<evidence type="ECO:0000313" key="2">
    <source>
        <dbReference type="EMBL" id="ETE65403.1"/>
    </source>
</evidence>
<sequence length="184" mass="21274">MDTLKSSSFCCFFTSNLFLFLELEIFCKNLYVKSSPKVTCNNNNGALQIDSKNFSLSTVRNWRGVGYPRNNTLKGIILLTKFLRSVLAALIGVANALLRLEVGMSKFEVRAQRLVLNYKMKKASYSIGYKARYWSREQSYCLTSPTSQLIATKKVYEQYFPSNQKRREMKKEKIVLQKLEEDTK</sequence>
<evidence type="ECO:0000313" key="3">
    <source>
        <dbReference type="Proteomes" id="UP000018936"/>
    </source>
</evidence>
<protein>
    <submittedName>
        <fullName evidence="2">Uncharacterized protein</fullName>
    </submittedName>
</protein>
<keyword evidence="1" id="KW-0732">Signal</keyword>
<feature type="signal peptide" evidence="1">
    <location>
        <begin position="1"/>
        <end position="27"/>
    </location>
</feature>